<evidence type="ECO:0000256" key="1">
    <source>
        <dbReference type="SAM" id="MobiDB-lite"/>
    </source>
</evidence>
<organism evidence="2 3">
    <name type="scientific">Methylobacterium nodulans (strain LMG 21967 / CNCM I-2342 / ORS 2060)</name>
    <dbReference type="NCBI Taxonomy" id="460265"/>
    <lineage>
        <taxon>Bacteria</taxon>
        <taxon>Pseudomonadati</taxon>
        <taxon>Pseudomonadota</taxon>
        <taxon>Alphaproteobacteria</taxon>
        <taxon>Hyphomicrobiales</taxon>
        <taxon>Methylobacteriaceae</taxon>
        <taxon>Methylobacterium</taxon>
    </lineage>
</organism>
<dbReference type="HOGENOM" id="CLU_3330024_0_0_5"/>
<proteinExistence type="predicted"/>
<dbReference type="STRING" id="460265.Mnod_1626"/>
<feature type="region of interest" description="Disordered" evidence="1">
    <location>
        <begin position="1"/>
        <end position="21"/>
    </location>
</feature>
<evidence type="ECO:0000313" key="2">
    <source>
        <dbReference type="EMBL" id="ACL56616.1"/>
    </source>
</evidence>
<sequence>MLCSDDTGSGRSPNLDESSQEINQSVLVAGLTVNSFHD</sequence>
<dbReference type="EMBL" id="CP001349">
    <property type="protein sequence ID" value="ACL56616.1"/>
    <property type="molecule type" value="Genomic_DNA"/>
</dbReference>
<dbReference type="Proteomes" id="UP000008207">
    <property type="component" value="Chromosome"/>
</dbReference>
<dbReference type="KEGG" id="mno:Mnod_1626"/>
<protein>
    <submittedName>
        <fullName evidence="2">Uncharacterized protein</fullName>
    </submittedName>
</protein>
<keyword evidence="3" id="KW-1185">Reference proteome</keyword>
<dbReference type="AlphaFoldDB" id="B8IPW6"/>
<accession>B8IPW6</accession>
<name>B8IPW6_METNO</name>
<gene>
    <name evidence="2" type="ordered locus">Mnod_1626</name>
</gene>
<reference evidence="2 3" key="1">
    <citation type="submission" date="2009-01" db="EMBL/GenBank/DDBJ databases">
        <title>Complete sequence of chromosome of Methylobacterium nodulans ORS 2060.</title>
        <authorList>
            <consortium name="US DOE Joint Genome Institute"/>
            <person name="Lucas S."/>
            <person name="Copeland A."/>
            <person name="Lapidus A."/>
            <person name="Glavina del Rio T."/>
            <person name="Dalin E."/>
            <person name="Tice H."/>
            <person name="Bruce D."/>
            <person name="Goodwin L."/>
            <person name="Pitluck S."/>
            <person name="Sims D."/>
            <person name="Brettin T."/>
            <person name="Detter J.C."/>
            <person name="Han C."/>
            <person name="Larimer F."/>
            <person name="Land M."/>
            <person name="Hauser L."/>
            <person name="Kyrpides N."/>
            <person name="Ivanova N."/>
            <person name="Marx C.J."/>
            <person name="Richardson P."/>
        </authorList>
    </citation>
    <scope>NUCLEOTIDE SEQUENCE [LARGE SCALE GENOMIC DNA]</scope>
    <source>
        <strain evidence="3">LMG 21967 / CNCM I-2342 / ORS 2060</strain>
    </source>
</reference>
<evidence type="ECO:0000313" key="3">
    <source>
        <dbReference type="Proteomes" id="UP000008207"/>
    </source>
</evidence>